<evidence type="ECO:0000313" key="2">
    <source>
        <dbReference type="Proteomes" id="UP000593564"/>
    </source>
</evidence>
<sequence>MVKLATQASVCKSAYQLVDEGIKELCAKVNKMIASFDGSGTCGSGNNIDMSSNPNFARVKGLKKKKDGRQKGGSRLKPWHEKANKMTKIISQPTHLSKVLFTY</sequence>
<protein>
    <submittedName>
        <fullName evidence="1">Uncharacterized protein</fullName>
    </submittedName>
</protein>
<dbReference type="Proteomes" id="UP000593564">
    <property type="component" value="Unassembled WGS sequence"/>
</dbReference>
<reference evidence="1 2" key="2">
    <citation type="submission" date="2020-07" db="EMBL/GenBank/DDBJ databases">
        <title>Genome assembly of wild tea tree DASZ reveals pedigree and selection history of tea varieties.</title>
        <authorList>
            <person name="Zhang W."/>
        </authorList>
    </citation>
    <scope>NUCLEOTIDE SEQUENCE [LARGE SCALE GENOMIC DNA]</scope>
    <source>
        <strain evidence="2">cv. G240</strain>
        <tissue evidence="1">Leaf</tissue>
    </source>
</reference>
<comment type="caution">
    <text evidence="1">The sequence shown here is derived from an EMBL/GenBank/DDBJ whole genome shotgun (WGS) entry which is preliminary data.</text>
</comment>
<accession>A0A7J7HL84</accession>
<keyword evidence="2" id="KW-1185">Reference proteome</keyword>
<dbReference type="AlphaFoldDB" id="A0A7J7HL84"/>
<gene>
    <name evidence="1" type="ORF">HYC85_010935</name>
</gene>
<evidence type="ECO:0000313" key="1">
    <source>
        <dbReference type="EMBL" id="KAF5952991.1"/>
    </source>
</evidence>
<dbReference type="EMBL" id="JACBKZ010000004">
    <property type="protein sequence ID" value="KAF5952991.1"/>
    <property type="molecule type" value="Genomic_DNA"/>
</dbReference>
<proteinExistence type="predicted"/>
<reference evidence="2" key="1">
    <citation type="journal article" date="2020" name="Nat. Commun.">
        <title>Genome assembly of wild tea tree DASZ reveals pedigree and selection history of tea varieties.</title>
        <authorList>
            <person name="Zhang W."/>
            <person name="Zhang Y."/>
            <person name="Qiu H."/>
            <person name="Guo Y."/>
            <person name="Wan H."/>
            <person name="Zhang X."/>
            <person name="Scossa F."/>
            <person name="Alseekh S."/>
            <person name="Zhang Q."/>
            <person name="Wang P."/>
            <person name="Xu L."/>
            <person name="Schmidt M.H."/>
            <person name="Jia X."/>
            <person name="Li D."/>
            <person name="Zhu A."/>
            <person name="Guo F."/>
            <person name="Chen W."/>
            <person name="Ni D."/>
            <person name="Usadel B."/>
            <person name="Fernie A.R."/>
            <person name="Wen W."/>
        </authorList>
    </citation>
    <scope>NUCLEOTIDE SEQUENCE [LARGE SCALE GENOMIC DNA]</scope>
    <source>
        <strain evidence="2">cv. G240</strain>
    </source>
</reference>
<organism evidence="1 2">
    <name type="scientific">Camellia sinensis</name>
    <name type="common">Tea plant</name>
    <name type="synonym">Thea sinensis</name>
    <dbReference type="NCBI Taxonomy" id="4442"/>
    <lineage>
        <taxon>Eukaryota</taxon>
        <taxon>Viridiplantae</taxon>
        <taxon>Streptophyta</taxon>
        <taxon>Embryophyta</taxon>
        <taxon>Tracheophyta</taxon>
        <taxon>Spermatophyta</taxon>
        <taxon>Magnoliopsida</taxon>
        <taxon>eudicotyledons</taxon>
        <taxon>Gunneridae</taxon>
        <taxon>Pentapetalae</taxon>
        <taxon>asterids</taxon>
        <taxon>Ericales</taxon>
        <taxon>Theaceae</taxon>
        <taxon>Camellia</taxon>
    </lineage>
</organism>
<name>A0A7J7HL84_CAMSI</name>